<evidence type="ECO:0000256" key="2">
    <source>
        <dbReference type="ARBA" id="ARBA00008865"/>
    </source>
</evidence>
<keyword evidence="8" id="KW-0227">DNA damage</keyword>
<dbReference type="EC" id="3.1.21.10" evidence="15"/>
<evidence type="ECO:0000256" key="4">
    <source>
        <dbReference type="ARBA" id="ARBA00014885"/>
    </source>
</evidence>
<keyword evidence="9" id="KW-0378">Hydrolase</keyword>
<evidence type="ECO:0000256" key="15">
    <source>
        <dbReference type="ARBA" id="ARBA00029488"/>
    </source>
</evidence>
<dbReference type="InterPro" id="IPR008822">
    <property type="entry name" value="Endonuclease_RusA-like"/>
</dbReference>
<reference evidence="18" key="1">
    <citation type="journal article" date="2018" name="Genome Biol.">
        <title>SKESA: strategic k-mer extension for scrupulous assemblies.</title>
        <authorList>
            <person name="Souvorov A."/>
            <person name="Agarwala R."/>
            <person name="Lipman D.J."/>
        </authorList>
    </citation>
    <scope>NUCLEOTIDE SEQUENCE</scope>
    <source>
        <strain evidence="18">S01383-16</strain>
    </source>
</reference>
<comment type="subunit">
    <text evidence="3">Homodimer.</text>
</comment>
<keyword evidence="5" id="KW-0540">Nuclease</keyword>
<dbReference type="InterPro" id="IPR016281">
    <property type="entry name" value="Endonuclease_RusA"/>
</dbReference>
<dbReference type="GO" id="GO:0006310">
    <property type="term" value="P:DNA recombination"/>
    <property type="evidence" value="ECO:0007669"/>
    <property type="project" value="UniProtKB-KW"/>
</dbReference>
<dbReference type="GO" id="GO:0000287">
    <property type="term" value="F:magnesium ion binding"/>
    <property type="evidence" value="ECO:0007669"/>
    <property type="project" value="InterPro"/>
</dbReference>
<dbReference type="AlphaFoldDB" id="A0A706QRU0"/>
<evidence type="ECO:0000313" key="18">
    <source>
        <dbReference type="EMBL" id="HAC9465017.1"/>
    </source>
</evidence>
<evidence type="ECO:0000256" key="9">
    <source>
        <dbReference type="ARBA" id="ARBA00022801"/>
    </source>
</evidence>
<feature type="non-terminal residue" evidence="18">
    <location>
        <position position="96"/>
    </location>
</feature>
<comment type="function">
    <text evidence="13">Endonuclease that resolves Holliday junction intermediates made during homologous genetic recombination and DNA repair. Exhibits sequence and structure-selective cleavage of four-way DNA junctions, where it introduces symmetrical nicks in two strands of the same polarity at the 5' side of CC dinucleotides. Corrects the defects in genetic recombination and DNA repair associated with inactivation of RuvAB or RuvC.</text>
</comment>
<keyword evidence="12" id="KW-0234">DNA repair</keyword>
<dbReference type="EMBL" id="DAANEE010000021">
    <property type="protein sequence ID" value="HAC9465017.1"/>
    <property type="molecule type" value="Genomic_DNA"/>
</dbReference>
<proteinExistence type="inferred from homology"/>
<dbReference type="GO" id="GO:0006281">
    <property type="term" value="P:DNA repair"/>
    <property type="evidence" value="ECO:0007669"/>
    <property type="project" value="UniProtKB-KW"/>
</dbReference>
<dbReference type="Gene3D" id="3.30.1330.70">
    <property type="entry name" value="Holliday junction resolvase RusA"/>
    <property type="match status" value="1"/>
</dbReference>
<dbReference type="SUPFAM" id="SSF103084">
    <property type="entry name" value="Holliday junction resolvase RusA"/>
    <property type="match status" value="1"/>
</dbReference>
<evidence type="ECO:0000256" key="1">
    <source>
        <dbReference type="ARBA" id="ARBA00001946"/>
    </source>
</evidence>
<evidence type="ECO:0000256" key="12">
    <source>
        <dbReference type="ARBA" id="ARBA00023204"/>
    </source>
</evidence>
<comment type="caution">
    <text evidence="18">The sequence shown here is derived from an EMBL/GenBank/DDBJ whole genome shotgun (WGS) entry which is preliminary data.</text>
</comment>
<keyword evidence="6" id="KW-0479">Metal-binding</keyword>
<sequence length="96" mass="10621">MKLILPFPPSVNTYWRHPNKGAFAGKSLISTAGRKFQSAACAAIVEQLRRLPKPTSAPASVEIVLFPPDNRIRDLDNYNKALFDALTHAGVWEDDS</sequence>
<dbReference type="InterPro" id="IPR036614">
    <property type="entry name" value="RusA-like_sf"/>
</dbReference>
<evidence type="ECO:0000256" key="5">
    <source>
        <dbReference type="ARBA" id="ARBA00022722"/>
    </source>
</evidence>
<comment type="cofactor">
    <cofactor evidence="1">
        <name>Mg(2+)</name>
        <dbReference type="ChEBI" id="CHEBI:18420"/>
    </cofactor>
</comment>
<evidence type="ECO:0000256" key="6">
    <source>
        <dbReference type="ARBA" id="ARBA00022723"/>
    </source>
</evidence>
<keyword evidence="10" id="KW-0460">Magnesium</keyword>
<evidence type="ECO:0000256" key="11">
    <source>
        <dbReference type="ARBA" id="ARBA00023172"/>
    </source>
</evidence>
<keyword evidence="11" id="KW-0233">DNA recombination</keyword>
<dbReference type="PIRSF" id="PIRSF001007">
    <property type="entry name" value="RusA"/>
    <property type="match status" value="1"/>
</dbReference>
<keyword evidence="7" id="KW-0255">Endonuclease</keyword>
<evidence type="ECO:0000256" key="17">
    <source>
        <dbReference type="ARBA" id="ARBA00031953"/>
    </source>
</evidence>
<reference evidence="18" key="2">
    <citation type="submission" date="2019-01" db="EMBL/GenBank/DDBJ databases">
        <authorList>
            <consortium name="NCBI Pathogen Detection Project"/>
        </authorList>
    </citation>
    <scope>NUCLEOTIDE SEQUENCE</scope>
    <source>
        <strain evidence="18">S01383-16</strain>
    </source>
</reference>
<dbReference type="Pfam" id="PF05866">
    <property type="entry name" value="RusA"/>
    <property type="match status" value="1"/>
</dbReference>
<evidence type="ECO:0000256" key="13">
    <source>
        <dbReference type="ARBA" id="ARBA00024745"/>
    </source>
</evidence>
<dbReference type="GO" id="GO:0008821">
    <property type="term" value="F:crossover junction DNA endonuclease activity"/>
    <property type="evidence" value="ECO:0007669"/>
    <property type="project" value="UniProtKB-EC"/>
</dbReference>
<evidence type="ECO:0000256" key="10">
    <source>
        <dbReference type="ARBA" id="ARBA00022842"/>
    </source>
</evidence>
<evidence type="ECO:0000256" key="3">
    <source>
        <dbReference type="ARBA" id="ARBA00011738"/>
    </source>
</evidence>
<evidence type="ECO:0000256" key="16">
    <source>
        <dbReference type="ARBA" id="ARBA00030920"/>
    </source>
</evidence>
<accession>A0A706QRU0</accession>
<evidence type="ECO:0000256" key="8">
    <source>
        <dbReference type="ARBA" id="ARBA00022763"/>
    </source>
</evidence>
<protein>
    <recommendedName>
        <fullName evidence="4">Crossover junction endodeoxyribonuclease RusA</fullName>
        <ecNumber evidence="15">3.1.21.10</ecNumber>
    </recommendedName>
    <alternativeName>
        <fullName evidence="16">Holliday junction nuclease RusA</fullName>
    </alternativeName>
    <alternativeName>
        <fullName evidence="17">Holliday junction resolvase</fullName>
    </alternativeName>
</protein>
<name>A0A706QRU0_SALTM</name>
<comment type="catalytic activity">
    <reaction evidence="14">
        <text>Endonucleolytic cleavage at a junction such as a reciprocal single-stranded crossover between two homologous DNA duplexes (Holliday junction).</text>
        <dbReference type="EC" id="3.1.21.10"/>
    </reaction>
</comment>
<evidence type="ECO:0000256" key="7">
    <source>
        <dbReference type="ARBA" id="ARBA00022759"/>
    </source>
</evidence>
<comment type="similarity">
    <text evidence="2">Belongs to the RusA family.</text>
</comment>
<gene>
    <name evidence="18" type="ORF">G0K26_20000</name>
</gene>
<evidence type="ECO:0000256" key="14">
    <source>
        <dbReference type="ARBA" id="ARBA00029354"/>
    </source>
</evidence>
<organism evidence="18">
    <name type="scientific">Salmonella typhimurium</name>
    <dbReference type="NCBI Taxonomy" id="90371"/>
    <lineage>
        <taxon>Bacteria</taxon>
        <taxon>Pseudomonadati</taxon>
        <taxon>Pseudomonadota</taxon>
        <taxon>Gammaproteobacteria</taxon>
        <taxon>Enterobacterales</taxon>
        <taxon>Enterobacteriaceae</taxon>
        <taxon>Salmonella</taxon>
    </lineage>
</organism>